<organism evidence="2 3">
    <name type="scientific">Parasitella parasitica</name>
    <dbReference type="NCBI Taxonomy" id="35722"/>
    <lineage>
        <taxon>Eukaryota</taxon>
        <taxon>Fungi</taxon>
        <taxon>Fungi incertae sedis</taxon>
        <taxon>Mucoromycota</taxon>
        <taxon>Mucoromycotina</taxon>
        <taxon>Mucoromycetes</taxon>
        <taxon>Mucorales</taxon>
        <taxon>Mucorineae</taxon>
        <taxon>Mucoraceae</taxon>
        <taxon>Parasitella</taxon>
    </lineage>
</organism>
<accession>A0A0B7NER3</accession>
<protein>
    <submittedName>
        <fullName evidence="2">Uncharacterized protein</fullName>
    </submittedName>
</protein>
<proteinExistence type="predicted"/>
<reference evidence="2 3" key="1">
    <citation type="submission" date="2014-09" db="EMBL/GenBank/DDBJ databases">
        <authorList>
            <person name="Ellenberger Sabrina"/>
        </authorList>
    </citation>
    <scope>NUCLEOTIDE SEQUENCE [LARGE SCALE GENOMIC DNA]</scope>
    <source>
        <strain evidence="2 3">CBS 412.66</strain>
    </source>
</reference>
<evidence type="ECO:0000313" key="2">
    <source>
        <dbReference type="EMBL" id="CEP13865.1"/>
    </source>
</evidence>
<dbReference type="AlphaFoldDB" id="A0A0B7NER3"/>
<feature type="region of interest" description="Disordered" evidence="1">
    <location>
        <begin position="68"/>
        <end position="87"/>
    </location>
</feature>
<evidence type="ECO:0000313" key="3">
    <source>
        <dbReference type="Proteomes" id="UP000054107"/>
    </source>
</evidence>
<keyword evidence="3" id="KW-1185">Reference proteome</keyword>
<dbReference type="EMBL" id="LN730558">
    <property type="protein sequence ID" value="CEP13865.1"/>
    <property type="molecule type" value="Genomic_DNA"/>
</dbReference>
<sequence length="87" mass="9600">MQIEAKNGDASMAAMAPNNEGGELYTLDTNSNWDDESDNDSASMPYFHELPDNLLNVKYKTLGIVDDNVVPGNLKNQSEVMPHQEEA</sequence>
<dbReference type="Proteomes" id="UP000054107">
    <property type="component" value="Unassembled WGS sequence"/>
</dbReference>
<gene>
    <name evidence="2" type="primary">PARPA_08000.1 scaffold 31073</name>
</gene>
<feature type="region of interest" description="Disordered" evidence="1">
    <location>
        <begin position="1"/>
        <end position="45"/>
    </location>
</feature>
<name>A0A0B7NER3_9FUNG</name>
<evidence type="ECO:0000256" key="1">
    <source>
        <dbReference type="SAM" id="MobiDB-lite"/>
    </source>
</evidence>